<organism evidence="7">
    <name type="scientific">Candidatus Kentrum sp. LFY</name>
    <dbReference type="NCBI Taxonomy" id="2126342"/>
    <lineage>
        <taxon>Bacteria</taxon>
        <taxon>Pseudomonadati</taxon>
        <taxon>Pseudomonadota</taxon>
        <taxon>Gammaproteobacteria</taxon>
        <taxon>Candidatus Kentrum</taxon>
    </lineage>
</organism>
<proteinExistence type="inferred from homology"/>
<evidence type="ECO:0000259" key="6">
    <source>
        <dbReference type="Pfam" id="PF00924"/>
    </source>
</evidence>
<comment type="subunit">
    <text evidence="5">Homoheptamer.</text>
</comment>
<dbReference type="Gene3D" id="1.10.287.1260">
    <property type="match status" value="1"/>
</dbReference>
<keyword evidence="5" id="KW-0813">Transport</keyword>
<evidence type="ECO:0000256" key="3">
    <source>
        <dbReference type="ARBA" id="ARBA00022989"/>
    </source>
</evidence>
<dbReference type="PANTHER" id="PTHR30221">
    <property type="entry name" value="SMALL-CONDUCTANCE MECHANOSENSITIVE CHANNEL"/>
    <property type="match status" value="1"/>
</dbReference>
<name>A0A450X781_9GAMM</name>
<gene>
    <name evidence="7" type="ORF">BECKLFY1418C_GA0070996_12181</name>
</gene>
<dbReference type="Pfam" id="PF00924">
    <property type="entry name" value="MS_channel_2nd"/>
    <property type="match status" value="1"/>
</dbReference>
<comment type="subcellular location">
    <subcellularLocation>
        <location evidence="5">Cell inner membrane</location>
        <topology evidence="5">Multi-pass membrane protein</topology>
    </subcellularLocation>
    <subcellularLocation>
        <location evidence="1">Membrane</location>
    </subcellularLocation>
</comment>
<reference evidence="7" key="1">
    <citation type="submission" date="2019-02" db="EMBL/GenBank/DDBJ databases">
        <authorList>
            <person name="Gruber-Vodicka R. H."/>
            <person name="Seah K. B. B."/>
        </authorList>
    </citation>
    <scope>NUCLEOTIDE SEQUENCE</scope>
    <source>
        <strain evidence="7">BECK_BY7</strain>
    </source>
</reference>
<comment type="caution">
    <text evidence="5">Lacks conserved residue(s) required for the propagation of feature annotation.</text>
</comment>
<evidence type="ECO:0000256" key="1">
    <source>
        <dbReference type="ARBA" id="ARBA00004370"/>
    </source>
</evidence>
<feature type="transmembrane region" description="Helical" evidence="5">
    <location>
        <begin position="12"/>
        <end position="32"/>
    </location>
</feature>
<dbReference type="EMBL" id="CAADFN010000218">
    <property type="protein sequence ID" value="VFK25128.1"/>
    <property type="molecule type" value="Genomic_DNA"/>
</dbReference>
<feature type="domain" description="Mechanosensitive ion channel MscS" evidence="6">
    <location>
        <begin position="36"/>
        <end position="91"/>
    </location>
</feature>
<evidence type="ECO:0000313" key="7">
    <source>
        <dbReference type="EMBL" id="VFK25128.1"/>
    </source>
</evidence>
<keyword evidence="3 5" id="KW-1133">Transmembrane helix</keyword>
<keyword evidence="5" id="KW-0406">Ion transport</keyword>
<keyword evidence="2 5" id="KW-0812">Transmembrane</keyword>
<comment type="similarity">
    <text evidence="5">Belongs to the MscS (TC 1.A.23) family.</text>
</comment>
<keyword evidence="5" id="KW-0997">Cell inner membrane</keyword>
<dbReference type="InterPro" id="IPR006685">
    <property type="entry name" value="MscS_channel_2nd"/>
</dbReference>
<dbReference type="Gene3D" id="2.30.30.60">
    <property type="match status" value="1"/>
</dbReference>
<dbReference type="AlphaFoldDB" id="A0A450X781"/>
<keyword evidence="4 5" id="KW-0472">Membrane</keyword>
<comment type="function">
    <text evidence="5">Mechanosensitive channel that participates in the regulation of osmotic pressure changes within the cell, opening in response to stretch forces in the membrane lipid bilayer, without the need for other proteins. Contributes to normal resistance to hypoosmotic shock. Forms an ion channel of 1.0 nanosiemens conductance with a slight preference for anions.</text>
</comment>
<dbReference type="InterPro" id="IPR045275">
    <property type="entry name" value="MscS_archaea/bacteria_type"/>
</dbReference>
<dbReference type="SUPFAM" id="SSF50182">
    <property type="entry name" value="Sm-like ribonucleoproteins"/>
    <property type="match status" value="1"/>
</dbReference>
<protein>
    <recommendedName>
        <fullName evidence="5">Small-conductance mechanosensitive channel</fullName>
    </recommendedName>
</protein>
<dbReference type="GO" id="GO:0005886">
    <property type="term" value="C:plasma membrane"/>
    <property type="evidence" value="ECO:0007669"/>
    <property type="project" value="UniProtKB-SubCell"/>
</dbReference>
<evidence type="ECO:0000256" key="4">
    <source>
        <dbReference type="ARBA" id="ARBA00023136"/>
    </source>
</evidence>
<dbReference type="InterPro" id="IPR023408">
    <property type="entry name" value="MscS_beta-dom_sf"/>
</dbReference>
<keyword evidence="5" id="KW-0407">Ion channel</keyword>
<dbReference type="InterPro" id="IPR010920">
    <property type="entry name" value="LSM_dom_sf"/>
</dbReference>
<accession>A0A450X781</accession>
<dbReference type="GO" id="GO:0008381">
    <property type="term" value="F:mechanosensitive monoatomic ion channel activity"/>
    <property type="evidence" value="ECO:0007669"/>
    <property type="project" value="InterPro"/>
</dbReference>
<evidence type="ECO:0000256" key="5">
    <source>
        <dbReference type="RuleBase" id="RU369025"/>
    </source>
</evidence>
<sequence>MGFGIIAFVFDYRITGLLATSGLLAMIIGLAIQTNLSNIFSGIAVNLERPFRIGDWVKLADFDEGKVVNVTWRSVRIRTPNNHIISIPNSTAAGKYCP</sequence>
<dbReference type="PANTHER" id="PTHR30221:SF1">
    <property type="entry name" value="SMALL-CONDUCTANCE MECHANOSENSITIVE CHANNEL"/>
    <property type="match status" value="1"/>
</dbReference>
<keyword evidence="5" id="KW-1003">Cell membrane</keyword>
<evidence type="ECO:0000256" key="2">
    <source>
        <dbReference type="ARBA" id="ARBA00022692"/>
    </source>
</evidence>